<comment type="caution">
    <text evidence="2">The sequence shown here is derived from an EMBL/GenBank/DDBJ whole genome shotgun (WGS) entry which is preliminary data.</text>
</comment>
<organism evidence="2">
    <name type="scientific">marine sediment metagenome</name>
    <dbReference type="NCBI Taxonomy" id="412755"/>
    <lineage>
        <taxon>unclassified sequences</taxon>
        <taxon>metagenomes</taxon>
        <taxon>ecological metagenomes</taxon>
    </lineage>
</organism>
<dbReference type="GO" id="GO:0008408">
    <property type="term" value="F:3'-5' exonuclease activity"/>
    <property type="evidence" value="ECO:0007669"/>
    <property type="project" value="InterPro"/>
</dbReference>
<sequence>MTEGIAYTGPVTLTDETLPGVLARLNSDIGMVSCDTETISVKDKTCLGIGVALSEVEAIYFQVLPEMSPHIDVLQGVLCNEEVLKIMHNALFDLEVLSIVGFIWEWEPIDLVNIADTSSMARVQALPAGLHDLSLSLLDRYIMTYQELIYGDGDKKRHPLDIPWEEVANKCLQDCLATYSIYPKLW</sequence>
<dbReference type="InterPro" id="IPR002562">
    <property type="entry name" value="3'-5'_exonuclease_dom"/>
</dbReference>
<evidence type="ECO:0000259" key="1">
    <source>
        <dbReference type="Pfam" id="PF01612"/>
    </source>
</evidence>
<dbReference type="SUPFAM" id="SSF53098">
    <property type="entry name" value="Ribonuclease H-like"/>
    <property type="match status" value="1"/>
</dbReference>
<dbReference type="InterPro" id="IPR012337">
    <property type="entry name" value="RNaseH-like_sf"/>
</dbReference>
<proteinExistence type="predicted"/>
<dbReference type="EMBL" id="LAZR01006174">
    <property type="protein sequence ID" value="KKM94143.1"/>
    <property type="molecule type" value="Genomic_DNA"/>
</dbReference>
<dbReference type="GO" id="GO:0006139">
    <property type="term" value="P:nucleobase-containing compound metabolic process"/>
    <property type="evidence" value="ECO:0007669"/>
    <property type="project" value="InterPro"/>
</dbReference>
<dbReference type="GO" id="GO:0003676">
    <property type="term" value="F:nucleic acid binding"/>
    <property type="evidence" value="ECO:0007669"/>
    <property type="project" value="InterPro"/>
</dbReference>
<evidence type="ECO:0000313" key="2">
    <source>
        <dbReference type="EMBL" id="KKM94143.1"/>
    </source>
</evidence>
<feature type="domain" description="3'-5' exonuclease" evidence="1">
    <location>
        <begin position="12"/>
        <end position="186"/>
    </location>
</feature>
<reference evidence="2" key="1">
    <citation type="journal article" date="2015" name="Nature">
        <title>Complex archaea that bridge the gap between prokaryotes and eukaryotes.</title>
        <authorList>
            <person name="Spang A."/>
            <person name="Saw J.H."/>
            <person name="Jorgensen S.L."/>
            <person name="Zaremba-Niedzwiedzka K."/>
            <person name="Martijn J."/>
            <person name="Lind A.E."/>
            <person name="van Eijk R."/>
            <person name="Schleper C."/>
            <person name="Guy L."/>
            <person name="Ettema T.J."/>
        </authorList>
    </citation>
    <scope>NUCLEOTIDE SEQUENCE</scope>
</reference>
<accession>A0A0F9LL77</accession>
<dbReference type="InterPro" id="IPR036397">
    <property type="entry name" value="RNaseH_sf"/>
</dbReference>
<gene>
    <name evidence="2" type="ORF">LCGC14_1201220</name>
</gene>
<name>A0A0F9LL77_9ZZZZ</name>
<dbReference type="Gene3D" id="3.30.420.10">
    <property type="entry name" value="Ribonuclease H-like superfamily/Ribonuclease H"/>
    <property type="match status" value="1"/>
</dbReference>
<protein>
    <recommendedName>
        <fullName evidence="1">3'-5' exonuclease domain-containing protein</fullName>
    </recommendedName>
</protein>
<dbReference type="Pfam" id="PF01612">
    <property type="entry name" value="DNA_pol_A_exo1"/>
    <property type="match status" value="1"/>
</dbReference>
<dbReference type="AlphaFoldDB" id="A0A0F9LL77"/>